<name>A0A8S5R3P4_9VIRU</name>
<dbReference type="EMBL" id="BK057813">
    <property type="protein sequence ID" value="DAE25564.1"/>
    <property type="molecule type" value="Genomic_DNA"/>
</dbReference>
<reference evidence="1" key="1">
    <citation type="journal article" date="2021" name="Proc. Natl. Acad. Sci. U.S.A.">
        <title>A Catalog of Tens of Thousands of Viruses from Human Metagenomes Reveals Hidden Associations with Chronic Diseases.</title>
        <authorList>
            <person name="Tisza M.J."/>
            <person name="Buck C.B."/>
        </authorList>
    </citation>
    <scope>NUCLEOTIDE SEQUENCE</scope>
    <source>
        <strain evidence="1">Ct08i1</strain>
    </source>
</reference>
<proteinExistence type="predicted"/>
<accession>A0A8S5R3P4</accession>
<organism evidence="1">
    <name type="scientific">Microviridae sp. ct08i1</name>
    <dbReference type="NCBI Taxonomy" id="2824983"/>
    <lineage>
        <taxon>Viruses</taxon>
        <taxon>Monodnaviria</taxon>
        <taxon>Sangervirae</taxon>
        <taxon>Phixviricota</taxon>
        <taxon>Malgrandaviricetes</taxon>
        <taxon>Petitvirales</taxon>
        <taxon>Microviridae</taxon>
    </lineage>
</organism>
<evidence type="ECO:0000313" key="1">
    <source>
        <dbReference type="EMBL" id="DAE25564.1"/>
    </source>
</evidence>
<sequence length="57" mass="6325">MENCYLCSVQSKVNPTQNETILVPVESISEFVSSTLRPDCILIISPCSTFKSISDEK</sequence>
<protein>
    <submittedName>
        <fullName evidence="1">Uncharacterized protein</fullName>
    </submittedName>
</protein>